<dbReference type="InterPro" id="IPR010902">
    <property type="entry name" value="NUMOD4"/>
</dbReference>
<proteinExistence type="predicted"/>
<dbReference type="GO" id="GO:0016788">
    <property type="term" value="F:hydrolase activity, acting on ester bonds"/>
    <property type="evidence" value="ECO:0007669"/>
    <property type="project" value="InterPro"/>
</dbReference>
<evidence type="ECO:0000313" key="3">
    <source>
        <dbReference type="Proteomes" id="UP000535491"/>
    </source>
</evidence>
<dbReference type="EMBL" id="JACEIQ010000041">
    <property type="protein sequence ID" value="MBA4496519.1"/>
    <property type="molecule type" value="Genomic_DNA"/>
</dbReference>
<evidence type="ECO:0000313" key="2">
    <source>
        <dbReference type="EMBL" id="MBA4496519.1"/>
    </source>
</evidence>
<keyword evidence="3" id="KW-1185">Reference proteome</keyword>
<organism evidence="2 3">
    <name type="scientific">Paenactinomyces guangxiensis</name>
    <dbReference type="NCBI Taxonomy" id="1490290"/>
    <lineage>
        <taxon>Bacteria</taxon>
        <taxon>Bacillati</taxon>
        <taxon>Bacillota</taxon>
        <taxon>Bacilli</taxon>
        <taxon>Bacillales</taxon>
        <taxon>Thermoactinomycetaceae</taxon>
        <taxon>Paenactinomyces</taxon>
    </lineage>
</organism>
<dbReference type="RefSeq" id="WP_181755012.1">
    <property type="nucleotide sequence ID" value="NZ_JACEIQ010000041.1"/>
</dbReference>
<dbReference type="Proteomes" id="UP000535491">
    <property type="component" value="Unassembled WGS sequence"/>
</dbReference>
<gene>
    <name evidence="2" type="ORF">H1191_19885</name>
</gene>
<dbReference type="Pfam" id="PF07463">
    <property type="entry name" value="NUMOD4"/>
    <property type="match status" value="1"/>
</dbReference>
<name>A0A7W2AAT0_9BACL</name>
<accession>A0A7W2AAT0</accession>
<evidence type="ECO:0000259" key="1">
    <source>
        <dbReference type="Pfam" id="PF07463"/>
    </source>
</evidence>
<sequence length="60" mass="7342">MSEIWKPIVVYEDRYAVSNYGRVKSLKRVIVNRRGVRWRRTEEGRGFSLLKFFHPKIEMR</sequence>
<protein>
    <recommendedName>
        <fullName evidence="1">NUMOD4 domain-containing protein</fullName>
    </recommendedName>
</protein>
<dbReference type="Gene3D" id="3.90.75.20">
    <property type="match status" value="1"/>
</dbReference>
<reference evidence="2 3" key="1">
    <citation type="submission" date="2020-07" db="EMBL/GenBank/DDBJ databases">
        <authorList>
            <person name="Feng H."/>
        </authorList>
    </citation>
    <scope>NUCLEOTIDE SEQUENCE [LARGE SCALE GENOMIC DNA]</scope>
    <source>
        <strain evidence="3">s-10</strain>
    </source>
</reference>
<comment type="caution">
    <text evidence="2">The sequence shown here is derived from an EMBL/GenBank/DDBJ whole genome shotgun (WGS) entry which is preliminary data.</text>
</comment>
<feature type="domain" description="NUMOD4" evidence="1">
    <location>
        <begin position="3"/>
        <end position="41"/>
    </location>
</feature>
<dbReference type="AlphaFoldDB" id="A0A7W2AAT0"/>